<evidence type="ECO:0000256" key="4">
    <source>
        <dbReference type="PIRNR" id="PIRNR000446"/>
    </source>
</evidence>
<organism evidence="7 8">
    <name type="scientific">Streptomyces lucensis JCM 4490</name>
    <dbReference type="NCBI Taxonomy" id="1306176"/>
    <lineage>
        <taxon>Bacteria</taxon>
        <taxon>Bacillati</taxon>
        <taxon>Actinomycetota</taxon>
        <taxon>Actinomycetes</taxon>
        <taxon>Kitasatosporales</taxon>
        <taxon>Streptomycetaceae</taxon>
        <taxon>Streptomyces</taxon>
    </lineage>
</organism>
<dbReference type="InterPro" id="IPR014043">
    <property type="entry name" value="Acyl_transferase_dom"/>
</dbReference>
<protein>
    <recommendedName>
        <fullName evidence="4">Malonyl CoA-acyl carrier protein transacylase</fullName>
        <ecNumber evidence="4">2.3.1.39</ecNumber>
    </recommendedName>
</protein>
<dbReference type="RefSeq" id="WP_190019373.1">
    <property type="nucleotide sequence ID" value="NZ_BMUE01000030.1"/>
</dbReference>
<dbReference type="Gene3D" id="3.40.366.10">
    <property type="entry name" value="Malonyl-Coenzyme A Acyl Carrier Protein, domain 2"/>
    <property type="match status" value="1"/>
</dbReference>
<dbReference type="InterPro" id="IPR001227">
    <property type="entry name" value="Ac_transferase_dom_sf"/>
</dbReference>
<dbReference type="InterPro" id="IPR016036">
    <property type="entry name" value="Malonyl_transacylase_ACP-bd"/>
</dbReference>
<dbReference type="SMART" id="SM00827">
    <property type="entry name" value="PKS_AT"/>
    <property type="match status" value="1"/>
</dbReference>
<dbReference type="Gene3D" id="3.30.70.250">
    <property type="entry name" value="Malonyl-CoA ACP transacylase, ACP-binding"/>
    <property type="match status" value="1"/>
</dbReference>
<dbReference type="InterPro" id="IPR024925">
    <property type="entry name" value="Malonyl_CoA-ACP_transAc"/>
</dbReference>
<reference evidence="7" key="2">
    <citation type="submission" date="2020-09" db="EMBL/GenBank/DDBJ databases">
        <authorList>
            <person name="Sun Q."/>
            <person name="Ohkuma M."/>
        </authorList>
    </citation>
    <scope>NUCLEOTIDE SEQUENCE</scope>
    <source>
        <strain evidence="7">JCM 4490</strain>
    </source>
</reference>
<dbReference type="SUPFAM" id="SSF55048">
    <property type="entry name" value="Probable ACP-binding domain of malonyl-CoA ACP transacylase"/>
    <property type="match status" value="1"/>
</dbReference>
<keyword evidence="2 4" id="KW-0012">Acyltransferase</keyword>
<dbReference type="EMBL" id="BMUE01000030">
    <property type="protein sequence ID" value="GGW82088.1"/>
    <property type="molecule type" value="Genomic_DNA"/>
</dbReference>
<keyword evidence="8" id="KW-1185">Reference proteome</keyword>
<evidence type="ECO:0000259" key="6">
    <source>
        <dbReference type="SMART" id="SM00827"/>
    </source>
</evidence>
<accession>A0A918MWW0</accession>
<evidence type="ECO:0000256" key="5">
    <source>
        <dbReference type="PIRSR" id="PIRSR000446-1"/>
    </source>
</evidence>
<evidence type="ECO:0000256" key="3">
    <source>
        <dbReference type="ARBA" id="ARBA00048462"/>
    </source>
</evidence>
<dbReference type="InterPro" id="IPR016035">
    <property type="entry name" value="Acyl_Trfase/lysoPLipase"/>
</dbReference>
<proteinExistence type="inferred from homology"/>
<feature type="active site" evidence="5">
    <location>
        <position position="94"/>
    </location>
</feature>
<dbReference type="EC" id="2.3.1.39" evidence="4"/>
<evidence type="ECO:0000313" key="8">
    <source>
        <dbReference type="Proteomes" id="UP000620224"/>
    </source>
</evidence>
<comment type="catalytic activity">
    <reaction evidence="3 4">
        <text>holo-[ACP] + malonyl-CoA = malonyl-[ACP] + CoA</text>
        <dbReference type="Rhea" id="RHEA:41792"/>
        <dbReference type="Rhea" id="RHEA-COMP:9623"/>
        <dbReference type="Rhea" id="RHEA-COMP:9685"/>
        <dbReference type="ChEBI" id="CHEBI:57287"/>
        <dbReference type="ChEBI" id="CHEBI:57384"/>
        <dbReference type="ChEBI" id="CHEBI:64479"/>
        <dbReference type="ChEBI" id="CHEBI:78449"/>
        <dbReference type="EC" id="2.3.1.39"/>
    </reaction>
</comment>
<dbReference type="GO" id="GO:0004314">
    <property type="term" value="F:[acyl-carrier-protein] S-malonyltransferase activity"/>
    <property type="evidence" value="ECO:0007669"/>
    <property type="project" value="UniProtKB-EC"/>
</dbReference>
<feature type="domain" description="Malonyl-CoA:ACP transacylase (MAT)" evidence="6">
    <location>
        <begin position="9"/>
        <end position="314"/>
    </location>
</feature>
<dbReference type="AlphaFoldDB" id="A0A918MWW0"/>
<dbReference type="PANTHER" id="PTHR42681">
    <property type="entry name" value="MALONYL-COA-ACYL CARRIER PROTEIN TRANSACYLASE, MITOCHONDRIAL"/>
    <property type="match status" value="1"/>
</dbReference>
<dbReference type="SUPFAM" id="SSF52151">
    <property type="entry name" value="FabD/lysophospholipase-like"/>
    <property type="match status" value="1"/>
</dbReference>
<dbReference type="Pfam" id="PF00698">
    <property type="entry name" value="Acyl_transf_1"/>
    <property type="match status" value="1"/>
</dbReference>
<name>A0A918MWW0_9ACTN</name>
<feature type="active site" evidence="5">
    <location>
        <position position="203"/>
    </location>
</feature>
<comment type="caution">
    <text evidence="7">The sequence shown here is derived from an EMBL/GenBank/DDBJ whole genome shotgun (WGS) entry which is preliminary data.</text>
</comment>
<keyword evidence="1 4" id="KW-0808">Transferase</keyword>
<reference evidence="7" key="1">
    <citation type="journal article" date="2014" name="Int. J. Syst. Evol. Microbiol.">
        <title>Complete genome sequence of Corynebacterium casei LMG S-19264T (=DSM 44701T), isolated from a smear-ripened cheese.</title>
        <authorList>
            <consortium name="US DOE Joint Genome Institute (JGI-PGF)"/>
            <person name="Walter F."/>
            <person name="Albersmeier A."/>
            <person name="Kalinowski J."/>
            <person name="Ruckert C."/>
        </authorList>
    </citation>
    <scope>NUCLEOTIDE SEQUENCE</scope>
    <source>
        <strain evidence="7">JCM 4490</strain>
    </source>
</reference>
<dbReference type="PANTHER" id="PTHR42681:SF1">
    <property type="entry name" value="MALONYL-COA-ACYL CARRIER PROTEIN TRANSACYLASE, MITOCHONDRIAL"/>
    <property type="match status" value="1"/>
</dbReference>
<sequence length="314" mass="32937">MSEVPVGLVFPGQGTQRQGMGEPWRDTPSWTLVARMSEAVGEDLEHLLLRTSTERLRRTDLAQLAVFTVSSLAHAEAERRGLLEPGPVACAGHSLGEYTALACAGVLTPLDAAALVAARGRAMRAAADARPGAMYALVMAPFEEVAELTRQVRESVGNAWVANVNAPGQTVVSGSPEAMAAIAERSRSIGAKALALQTGGAFHSPYMAPAVEELSVALKGVTFAGGRFPVVANVDAQAYTGDGDWAALTVRQLTSPVLWERCVGTLTGPLGCRRIVEIGPGRTLAGLIRRIAPDVELWSVDCPAALDALPGLRP</sequence>
<dbReference type="GO" id="GO:0005829">
    <property type="term" value="C:cytosol"/>
    <property type="evidence" value="ECO:0007669"/>
    <property type="project" value="TreeGrafter"/>
</dbReference>
<dbReference type="Proteomes" id="UP000620224">
    <property type="component" value="Unassembled WGS sequence"/>
</dbReference>
<evidence type="ECO:0000256" key="2">
    <source>
        <dbReference type="ARBA" id="ARBA00023315"/>
    </source>
</evidence>
<gene>
    <name evidence="7" type="ORF">GCM10010503_69210</name>
</gene>
<comment type="similarity">
    <text evidence="4">Belongs to the fabD family.</text>
</comment>
<dbReference type="GO" id="GO:0006633">
    <property type="term" value="P:fatty acid biosynthetic process"/>
    <property type="evidence" value="ECO:0007669"/>
    <property type="project" value="TreeGrafter"/>
</dbReference>
<dbReference type="InterPro" id="IPR050858">
    <property type="entry name" value="Mal-CoA-ACP_Trans/PKS_FabD"/>
</dbReference>
<evidence type="ECO:0000313" key="7">
    <source>
        <dbReference type="EMBL" id="GGW82088.1"/>
    </source>
</evidence>
<evidence type="ECO:0000256" key="1">
    <source>
        <dbReference type="ARBA" id="ARBA00022679"/>
    </source>
</evidence>
<dbReference type="PIRSF" id="PIRSF000446">
    <property type="entry name" value="Mct"/>
    <property type="match status" value="1"/>
</dbReference>